<evidence type="ECO:0000256" key="6">
    <source>
        <dbReference type="ARBA" id="ARBA00015850"/>
    </source>
</evidence>
<comment type="function">
    <text evidence="14 19">Joins adenosylcobinamide-GDP and alpha-ribazole to generate adenosylcobalamin (Ado-cobalamin). Also synthesizes adenosylcobalamin 5'-phosphate from adenosylcobinamide-GDP and alpha-ribazole 5'-phosphate.</text>
</comment>
<keyword evidence="13 19" id="KW-0472">Membrane</keyword>
<evidence type="ECO:0000256" key="9">
    <source>
        <dbReference type="ARBA" id="ARBA00022679"/>
    </source>
</evidence>
<evidence type="ECO:0000256" key="2">
    <source>
        <dbReference type="ARBA" id="ARBA00004651"/>
    </source>
</evidence>
<protein>
    <recommendedName>
        <fullName evidence="6 19">Adenosylcobinamide-GDP ribazoletransferase</fullName>
        <ecNumber evidence="5 19">2.7.8.26</ecNumber>
    </recommendedName>
    <alternativeName>
        <fullName evidence="16 19">Cobalamin synthase</fullName>
    </alternativeName>
    <alternativeName>
        <fullName evidence="15 19">Cobalamin-5'-phosphate synthase</fullName>
    </alternativeName>
</protein>
<comment type="catalytic activity">
    <reaction evidence="18 19">
        <text>alpha-ribazole 5'-phosphate + adenosylcob(III)inamide-GDP = adenosylcob(III)alamin 5'-phosphate + GMP + H(+)</text>
        <dbReference type="Rhea" id="RHEA:23560"/>
        <dbReference type="ChEBI" id="CHEBI:15378"/>
        <dbReference type="ChEBI" id="CHEBI:57918"/>
        <dbReference type="ChEBI" id="CHEBI:58115"/>
        <dbReference type="ChEBI" id="CHEBI:60487"/>
        <dbReference type="ChEBI" id="CHEBI:60493"/>
        <dbReference type="EC" id="2.7.8.26"/>
    </reaction>
</comment>
<comment type="cofactor">
    <cofactor evidence="1 19">
        <name>Mg(2+)</name>
        <dbReference type="ChEBI" id="CHEBI:18420"/>
    </cofactor>
</comment>
<dbReference type="EC" id="2.7.8.26" evidence="5 19"/>
<feature type="transmembrane region" description="Helical" evidence="19">
    <location>
        <begin position="29"/>
        <end position="52"/>
    </location>
</feature>
<dbReference type="RefSeq" id="WP_158296012.1">
    <property type="nucleotide sequence ID" value="NZ_DUJS01000004.1"/>
</dbReference>
<evidence type="ECO:0000256" key="7">
    <source>
        <dbReference type="ARBA" id="ARBA00022475"/>
    </source>
</evidence>
<keyword evidence="9 19" id="KW-0808">Transferase</keyword>
<keyword evidence="12 19" id="KW-1133">Transmembrane helix</keyword>
<feature type="transmembrane region" description="Helical" evidence="19">
    <location>
        <begin position="105"/>
        <end position="127"/>
    </location>
</feature>
<sequence length="238" mass="24895">MEFLKVFRFLTVLPIGEHPKSPREIGEQAWLGLPAVGLVSGLLAGVVAWAFAGTPVRGCLVVLTLLVLEGAQHFDGLVDVGDALMAGVISEEGATKAMRDPRVGVGGLAIGSMALLLAVASFGWIPFEVLVPIEVFSRFTVLPMAAVGEPAPASYSGRVFTEYVDADQVLLGGILSTVVSLPFSPVATLTCAVCSAVVAWTCLEAARRTIRGVNGDFLGASIWVSRVLSAVCLSSLPW</sequence>
<dbReference type="UniPathway" id="UPA00148">
    <property type="reaction ID" value="UER00238"/>
</dbReference>
<evidence type="ECO:0000256" key="12">
    <source>
        <dbReference type="ARBA" id="ARBA00022989"/>
    </source>
</evidence>
<evidence type="ECO:0000313" key="21">
    <source>
        <dbReference type="Proteomes" id="UP000619545"/>
    </source>
</evidence>
<keyword evidence="11 19" id="KW-0460">Magnesium</keyword>
<evidence type="ECO:0000256" key="10">
    <source>
        <dbReference type="ARBA" id="ARBA00022692"/>
    </source>
</evidence>
<feature type="transmembrane region" description="Helical" evidence="19">
    <location>
        <begin position="183"/>
        <end position="203"/>
    </location>
</feature>
<dbReference type="InterPro" id="IPR003805">
    <property type="entry name" value="CobS"/>
</dbReference>
<dbReference type="AlphaFoldDB" id="A0A832TA50"/>
<keyword evidence="7 19" id="KW-1003">Cell membrane</keyword>
<evidence type="ECO:0000313" key="20">
    <source>
        <dbReference type="EMBL" id="HII70885.1"/>
    </source>
</evidence>
<reference evidence="20" key="1">
    <citation type="journal article" date="2020" name="bioRxiv">
        <title>A rank-normalized archaeal taxonomy based on genome phylogeny resolves widespread incomplete and uneven classifications.</title>
        <authorList>
            <person name="Rinke C."/>
            <person name="Chuvochina M."/>
            <person name="Mussig A.J."/>
            <person name="Chaumeil P.-A."/>
            <person name="Waite D.W."/>
            <person name="Whitman W.B."/>
            <person name="Parks D.H."/>
            <person name="Hugenholtz P."/>
        </authorList>
    </citation>
    <scope>NUCLEOTIDE SEQUENCE</scope>
    <source>
        <strain evidence="20">UBA8853</strain>
    </source>
</reference>
<dbReference type="GO" id="GO:0005886">
    <property type="term" value="C:plasma membrane"/>
    <property type="evidence" value="ECO:0007669"/>
    <property type="project" value="UniProtKB-SubCell"/>
</dbReference>
<organism evidence="20 21">
    <name type="scientific">Methanopyrus kandleri</name>
    <dbReference type="NCBI Taxonomy" id="2320"/>
    <lineage>
        <taxon>Archaea</taxon>
        <taxon>Methanobacteriati</taxon>
        <taxon>Methanobacteriota</taxon>
        <taxon>Methanomada group</taxon>
        <taxon>Methanopyri</taxon>
        <taxon>Methanopyrales</taxon>
        <taxon>Methanopyraceae</taxon>
        <taxon>Methanopyrus</taxon>
    </lineage>
</organism>
<dbReference type="GeneID" id="1478266"/>
<keyword evidence="8 19" id="KW-0169">Cobalamin biosynthesis</keyword>
<comment type="subcellular location">
    <subcellularLocation>
        <location evidence="2 19">Cell membrane</location>
        <topology evidence="2 19">Multi-pass membrane protein</topology>
    </subcellularLocation>
</comment>
<comment type="caution">
    <text evidence="20">The sequence shown here is derived from an EMBL/GenBank/DDBJ whole genome shotgun (WGS) entry which is preliminary data.</text>
</comment>
<dbReference type="PANTHER" id="PTHR34148:SF1">
    <property type="entry name" value="ADENOSYLCOBINAMIDE-GDP RIBAZOLETRANSFERASE"/>
    <property type="match status" value="1"/>
</dbReference>
<evidence type="ECO:0000256" key="15">
    <source>
        <dbReference type="ARBA" id="ARBA00032605"/>
    </source>
</evidence>
<evidence type="ECO:0000256" key="11">
    <source>
        <dbReference type="ARBA" id="ARBA00022842"/>
    </source>
</evidence>
<proteinExistence type="inferred from homology"/>
<gene>
    <name evidence="19" type="primary">cobS</name>
    <name evidence="20" type="ORF">HA336_06610</name>
</gene>
<evidence type="ECO:0000256" key="14">
    <source>
        <dbReference type="ARBA" id="ARBA00025228"/>
    </source>
</evidence>
<comment type="pathway">
    <text evidence="3 19">Cofactor biosynthesis; adenosylcobalamin biosynthesis; adenosylcobalamin from cob(II)yrinate a,c-diamide: step 7/7.</text>
</comment>
<evidence type="ECO:0000256" key="13">
    <source>
        <dbReference type="ARBA" id="ARBA00023136"/>
    </source>
</evidence>
<evidence type="ECO:0000256" key="1">
    <source>
        <dbReference type="ARBA" id="ARBA00001946"/>
    </source>
</evidence>
<comment type="similarity">
    <text evidence="4 19">Belongs to the CobS family.</text>
</comment>
<name>A0A832TA50_9EURY</name>
<evidence type="ECO:0000256" key="5">
    <source>
        <dbReference type="ARBA" id="ARBA00013200"/>
    </source>
</evidence>
<accession>A0A832TA50</accession>
<evidence type="ECO:0000256" key="3">
    <source>
        <dbReference type="ARBA" id="ARBA00004663"/>
    </source>
</evidence>
<dbReference type="GO" id="GO:0009236">
    <property type="term" value="P:cobalamin biosynthetic process"/>
    <property type="evidence" value="ECO:0007669"/>
    <property type="project" value="UniProtKB-UniRule"/>
</dbReference>
<comment type="catalytic activity">
    <reaction evidence="17 19">
        <text>alpha-ribazole + adenosylcob(III)inamide-GDP = adenosylcob(III)alamin + GMP + H(+)</text>
        <dbReference type="Rhea" id="RHEA:16049"/>
        <dbReference type="ChEBI" id="CHEBI:10329"/>
        <dbReference type="ChEBI" id="CHEBI:15378"/>
        <dbReference type="ChEBI" id="CHEBI:18408"/>
        <dbReference type="ChEBI" id="CHEBI:58115"/>
        <dbReference type="ChEBI" id="CHEBI:60487"/>
        <dbReference type="EC" id="2.7.8.26"/>
    </reaction>
</comment>
<dbReference type="Proteomes" id="UP000619545">
    <property type="component" value="Unassembled WGS sequence"/>
</dbReference>
<dbReference type="GO" id="GO:0008818">
    <property type="term" value="F:cobalamin 5'-phosphate synthase activity"/>
    <property type="evidence" value="ECO:0007669"/>
    <property type="project" value="UniProtKB-UniRule"/>
</dbReference>
<dbReference type="GO" id="GO:0051073">
    <property type="term" value="F:adenosylcobinamide-GDP ribazoletransferase activity"/>
    <property type="evidence" value="ECO:0007669"/>
    <property type="project" value="UniProtKB-UniRule"/>
</dbReference>
<dbReference type="HAMAP" id="MF_00719">
    <property type="entry name" value="CobS"/>
    <property type="match status" value="1"/>
</dbReference>
<dbReference type="EMBL" id="DUJS01000004">
    <property type="protein sequence ID" value="HII70885.1"/>
    <property type="molecule type" value="Genomic_DNA"/>
</dbReference>
<evidence type="ECO:0000256" key="16">
    <source>
        <dbReference type="ARBA" id="ARBA00032853"/>
    </source>
</evidence>
<dbReference type="PANTHER" id="PTHR34148">
    <property type="entry name" value="ADENOSYLCOBINAMIDE-GDP RIBAZOLETRANSFERASE"/>
    <property type="match status" value="1"/>
</dbReference>
<evidence type="ECO:0000256" key="4">
    <source>
        <dbReference type="ARBA" id="ARBA00010561"/>
    </source>
</evidence>
<evidence type="ECO:0000256" key="19">
    <source>
        <dbReference type="HAMAP-Rule" id="MF_00719"/>
    </source>
</evidence>
<keyword evidence="10 19" id="KW-0812">Transmembrane</keyword>
<evidence type="ECO:0000256" key="17">
    <source>
        <dbReference type="ARBA" id="ARBA00048623"/>
    </source>
</evidence>
<evidence type="ECO:0000256" key="8">
    <source>
        <dbReference type="ARBA" id="ARBA00022573"/>
    </source>
</evidence>
<evidence type="ECO:0000256" key="18">
    <source>
        <dbReference type="ARBA" id="ARBA00049504"/>
    </source>
</evidence>
<dbReference type="Pfam" id="PF02654">
    <property type="entry name" value="CobS"/>
    <property type="match status" value="1"/>
</dbReference>
<comment type="caution">
    <text evidence="19">Lacks conserved residue(s) required for the propagation of feature annotation.</text>
</comment>